<feature type="region of interest" description="Disordered" evidence="2">
    <location>
        <begin position="1"/>
        <end position="29"/>
    </location>
</feature>
<dbReference type="SUPFAM" id="SSF46689">
    <property type="entry name" value="Homeodomain-like"/>
    <property type="match status" value="1"/>
</dbReference>
<dbReference type="AlphaFoldDB" id="A0A0B6YYN0"/>
<dbReference type="GO" id="GO:0006357">
    <property type="term" value="P:regulation of transcription by RNA polymerase II"/>
    <property type="evidence" value="ECO:0007669"/>
    <property type="project" value="TreeGrafter"/>
</dbReference>
<proteinExistence type="predicted"/>
<dbReference type="SMART" id="SM00717">
    <property type="entry name" value="SANT"/>
    <property type="match status" value="1"/>
</dbReference>
<dbReference type="InterPro" id="IPR009057">
    <property type="entry name" value="Homeodomain-like_sf"/>
</dbReference>
<dbReference type="EMBL" id="HACG01014468">
    <property type="protein sequence ID" value="CEK61333.1"/>
    <property type="molecule type" value="Transcribed_RNA"/>
</dbReference>
<protein>
    <recommendedName>
        <fullName evidence="3">SANT domain-containing protein</fullName>
    </recommendedName>
</protein>
<name>A0A0B6YYN0_9EUPU</name>
<keyword evidence="1" id="KW-0175">Coiled coil</keyword>
<evidence type="ECO:0000259" key="3">
    <source>
        <dbReference type="PROSITE" id="PS51293"/>
    </source>
</evidence>
<dbReference type="Pfam" id="PF00249">
    <property type="entry name" value="Myb_DNA-binding"/>
    <property type="match status" value="1"/>
</dbReference>
<gene>
    <name evidence="4" type="primary">ORF41965</name>
</gene>
<feature type="region of interest" description="Disordered" evidence="2">
    <location>
        <begin position="220"/>
        <end position="243"/>
    </location>
</feature>
<dbReference type="InterPro" id="IPR049048">
    <property type="entry name" value="REST_helical"/>
</dbReference>
<feature type="compositionally biased region" description="Basic residues" evidence="2">
    <location>
        <begin position="18"/>
        <end position="27"/>
    </location>
</feature>
<dbReference type="InterPro" id="IPR001005">
    <property type="entry name" value="SANT/Myb"/>
</dbReference>
<dbReference type="PANTHER" id="PTHR16089:SF28">
    <property type="entry name" value="REST COREPRESSOR"/>
    <property type="match status" value="1"/>
</dbReference>
<reference evidence="4" key="1">
    <citation type="submission" date="2014-12" db="EMBL/GenBank/DDBJ databases">
        <title>Insight into the proteome of Arion vulgaris.</title>
        <authorList>
            <person name="Aradska J."/>
            <person name="Bulat T."/>
            <person name="Smidak R."/>
            <person name="Sarate P."/>
            <person name="Gangsoo J."/>
            <person name="Sialana F."/>
            <person name="Bilban M."/>
            <person name="Lubec G."/>
        </authorList>
    </citation>
    <scope>NUCLEOTIDE SEQUENCE</scope>
    <source>
        <tissue evidence="4">Skin</tissue>
    </source>
</reference>
<dbReference type="GO" id="GO:0003714">
    <property type="term" value="F:transcription corepressor activity"/>
    <property type="evidence" value="ECO:0007669"/>
    <property type="project" value="TreeGrafter"/>
</dbReference>
<dbReference type="FunFam" id="1.20.58.1880:FF:000001">
    <property type="entry name" value="REST corepressor 1"/>
    <property type="match status" value="1"/>
</dbReference>
<accession>A0A0B6YYN0</accession>
<feature type="coiled-coil region" evidence="1">
    <location>
        <begin position="161"/>
        <end position="188"/>
    </location>
</feature>
<evidence type="ECO:0000313" key="4">
    <source>
        <dbReference type="EMBL" id="CEK61333.1"/>
    </source>
</evidence>
<sequence>MRSAGPKRHDSQSTGRHNPIKHKRKPPKGMYLDHNDLLAMVSGPPNQPEAILKSLDSELVSLKRMVQNNKQMLSQQKHKICSGIDDYRPLEPGFRINARWTNEELLLAVQGVRKYGKDFKAIAEVIGNKTEAHVRSFFVNFRRRYNLDEVLGEYEAEHGKSEWSNSELKDEEDNVKEAEAKLDGDLLETTVNGKASTPLNNSRPVETTGILKPLNTAAKESSNVSIPQMASATASKTLPEQSEPTGLITLTTSAVSHPPVTIGSGN</sequence>
<dbReference type="Pfam" id="PF20878">
    <property type="entry name" value="REST_helical"/>
    <property type="match status" value="1"/>
</dbReference>
<dbReference type="PROSITE" id="PS51293">
    <property type="entry name" value="SANT"/>
    <property type="match status" value="1"/>
</dbReference>
<dbReference type="GO" id="GO:0000118">
    <property type="term" value="C:histone deacetylase complex"/>
    <property type="evidence" value="ECO:0007669"/>
    <property type="project" value="TreeGrafter"/>
</dbReference>
<dbReference type="CDD" id="cd00167">
    <property type="entry name" value="SANT"/>
    <property type="match status" value="1"/>
</dbReference>
<evidence type="ECO:0000256" key="2">
    <source>
        <dbReference type="SAM" id="MobiDB-lite"/>
    </source>
</evidence>
<dbReference type="GO" id="GO:0005667">
    <property type="term" value="C:transcription regulator complex"/>
    <property type="evidence" value="ECO:0007669"/>
    <property type="project" value="TreeGrafter"/>
</dbReference>
<dbReference type="Gene3D" id="1.20.58.1880">
    <property type="match status" value="1"/>
</dbReference>
<dbReference type="PANTHER" id="PTHR16089">
    <property type="entry name" value="REST COREPRESSOR COREST PROTEIN-RELATED"/>
    <property type="match status" value="1"/>
</dbReference>
<dbReference type="InterPro" id="IPR017884">
    <property type="entry name" value="SANT_dom"/>
</dbReference>
<dbReference type="InterPro" id="IPR051066">
    <property type="entry name" value="Trans_reg/Corepressor"/>
</dbReference>
<evidence type="ECO:0000256" key="1">
    <source>
        <dbReference type="SAM" id="Coils"/>
    </source>
</evidence>
<feature type="domain" description="SANT" evidence="3">
    <location>
        <begin position="95"/>
        <end position="146"/>
    </location>
</feature>
<organism evidence="4">
    <name type="scientific">Arion vulgaris</name>
    <dbReference type="NCBI Taxonomy" id="1028688"/>
    <lineage>
        <taxon>Eukaryota</taxon>
        <taxon>Metazoa</taxon>
        <taxon>Spiralia</taxon>
        <taxon>Lophotrochozoa</taxon>
        <taxon>Mollusca</taxon>
        <taxon>Gastropoda</taxon>
        <taxon>Heterobranchia</taxon>
        <taxon>Euthyneura</taxon>
        <taxon>Panpulmonata</taxon>
        <taxon>Eupulmonata</taxon>
        <taxon>Stylommatophora</taxon>
        <taxon>Helicina</taxon>
        <taxon>Arionoidea</taxon>
        <taxon>Arionidae</taxon>
        <taxon>Arion</taxon>
    </lineage>
</organism>